<name>A0A4S4BPR5_9BACL</name>
<sequence length="191" mass="23294">MLDKVEAQRFLYKFLREEVTLIELEKWLYSNDELEVLLGETDYFEFVSRNYKNKYAYQDTEKQIRRLIHIGFFEQERIVHSLVKLTQCSDEYLSIIATLYDDYCNGYNFLRFIALTYITTSDEYKEILNHDPNKFREYCQPINAEANRLLEFFQKNQLKIEHEKECIDKREESEKIEIYHVNEMMSNARKE</sequence>
<organism evidence="1 2">
    <name type="scientific">Cohnella fermenti</name>
    <dbReference type="NCBI Taxonomy" id="2565925"/>
    <lineage>
        <taxon>Bacteria</taxon>
        <taxon>Bacillati</taxon>
        <taxon>Bacillota</taxon>
        <taxon>Bacilli</taxon>
        <taxon>Bacillales</taxon>
        <taxon>Paenibacillaceae</taxon>
        <taxon>Cohnella</taxon>
    </lineage>
</organism>
<comment type="caution">
    <text evidence="1">The sequence shown here is derived from an EMBL/GenBank/DDBJ whole genome shotgun (WGS) entry which is preliminary data.</text>
</comment>
<dbReference type="OrthoDB" id="6398539at2"/>
<reference evidence="1 2" key="1">
    <citation type="submission" date="2019-04" db="EMBL/GenBank/DDBJ databases">
        <title>Cohnella sp. nov. isolated from preserved vegetables.</title>
        <authorList>
            <person name="Lin S.-Y."/>
            <person name="Hung M.-H."/>
            <person name="Young C.-C."/>
        </authorList>
    </citation>
    <scope>NUCLEOTIDE SEQUENCE [LARGE SCALE GENOMIC DNA]</scope>
    <source>
        <strain evidence="1 2">CC-MHH1044</strain>
    </source>
</reference>
<keyword evidence="2" id="KW-1185">Reference proteome</keyword>
<proteinExistence type="predicted"/>
<dbReference type="AlphaFoldDB" id="A0A4S4BPR5"/>
<dbReference type="EMBL" id="SSOB01000022">
    <property type="protein sequence ID" value="THF76893.1"/>
    <property type="molecule type" value="Genomic_DNA"/>
</dbReference>
<protein>
    <submittedName>
        <fullName evidence="1">Uncharacterized protein</fullName>
    </submittedName>
</protein>
<dbReference type="Proteomes" id="UP000310636">
    <property type="component" value="Unassembled WGS sequence"/>
</dbReference>
<gene>
    <name evidence="1" type="ORF">E6C55_17680</name>
</gene>
<dbReference type="RefSeq" id="WP_136371140.1">
    <property type="nucleotide sequence ID" value="NZ_SSOB01000022.1"/>
</dbReference>
<evidence type="ECO:0000313" key="2">
    <source>
        <dbReference type="Proteomes" id="UP000310636"/>
    </source>
</evidence>
<evidence type="ECO:0000313" key="1">
    <source>
        <dbReference type="EMBL" id="THF76893.1"/>
    </source>
</evidence>
<accession>A0A4S4BPR5</accession>